<proteinExistence type="predicted"/>
<accession>A0A6N1VJX1</accession>
<keyword evidence="3" id="KW-1185">Reference proteome</keyword>
<evidence type="ECO:0000313" key="3">
    <source>
        <dbReference type="Proteomes" id="UP000509367"/>
    </source>
</evidence>
<evidence type="ECO:0000313" key="2">
    <source>
        <dbReference type="EMBL" id="QKV19217.1"/>
    </source>
</evidence>
<sequence>MQATRLAADRRGVAATEFVLLLPVILLMSFGLAEVYVEHATEDQFRRYVHQAGDLLAREPTLTTASITTILNAADQMIEGFDPDHKIDIHVSSIGFKADGTPVLLWTRSAGGAPRVFGVEEVTGMGLPADTVLRLEAHMTYSSPFNFIWESDSREISTVVYFRPRETRAIAMDGNVSETDPDWDYIPPE</sequence>
<feature type="transmembrane region" description="Helical" evidence="1">
    <location>
        <begin position="18"/>
        <end position="37"/>
    </location>
</feature>
<keyword evidence="1" id="KW-0472">Membrane</keyword>
<reference evidence="2 3" key="1">
    <citation type="submission" date="2020-06" db="EMBL/GenBank/DDBJ databases">
        <title>Oricola thermophila sp. nov. isolated from a tidal sediments.</title>
        <authorList>
            <person name="Kwon K.K."/>
            <person name="Yang S.-H."/>
            <person name="Park M.-J."/>
        </authorList>
    </citation>
    <scope>NUCLEOTIDE SEQUENCE [LARGE SCALE GENOMIC DNA]</scope>
    <source>
        <strain evidence="2 3">MEBiC13590</strain>
    </source>
</reference>
<dbReference type="AlphaFoldDB" id="A0A6N1VJX1"/>
<dbReference type="RefSeq" id="WP_175277109.1">
    <property type="nucleotide sequence ID" value="NZ_CP054836.1"/>
</dbReference>
<evidence type="ECO:0000256" key="1">
    <source>
        <dbReference type="SAM" id="Phobius"/>
    </source>
</evidence>
<keyword evidence="1" id="KW-1133">Transmembrane helix</keyword>
<keyword evidence="1" id="KW-0812">Transmembrane</keyword>
<gene>
    <name evidence="2" type="ORF">HTY61_12510</name>
</gene>
<name>A0A6N1VJX1_9HYPH</name>
<dbReference type="Proteomes" id="UP000509367">
    <property type="component" value="Chromosome"/>
</dbReference>
<dbReference type="KEGG" id="orm:HTY61_12510"/>
<dbReference type="EMBL" id="CP054836">
    <property type="protein sequence ID" value="QKV19217.1"/>
    <property type="molecule type" value="Genomic_DNA"/>
</dbReference>
<organism evidence="2 3">
    <name type="scientific">Oricola thermophila</name>
    <dbReference type="NCBI Taxonomy" id="2742145"/>
    <lineage>
        <taxon>Bacteria</taxon>
        <taxon>Pseudomonadati</taxon>
        <taxon>Pseudomonadota</taxon>
        <taxon>Alphaproteobacteria</taxon>
        <taxon>Hyphomicrobiales</taxon>
        <taxon>Ahrensiaceae</taxon>
        <taxon>Oricola</taxon>
    </lineage>
</organism>
<protein>
    <submittedName>
        <fullName evidence="2">Pilus assembly protein</fullName>
    </submittedName>
</protein>